<dbReference type="EMBL" id="GBXM01074564">
    <property type="protein sequence ID" value="JAH34013.1"/>
    <property type="molecule type" value="Transcribed_RNA"/>
</dbReference>
<protein>
    <submittedName>
        <fullName evidence="1">Uncharacterized protein</fullName>
    </submittedName>
</protein>
<sequence length="29" mass="3240">MDKTAHELCTLKTICGFPLSFQRQGTTPD</sequence>
<organism evidence="1">
    <name type="scientific">Anguilla anguilla</name>
    <name type="common">European freshwater eel</name>
    <name type="synonym">Muraena anguilla</name>
    <dbReference type="NCBI Taxonomy" id="7936"/>
    <lineage>
        <taxon>Eukaryota</taxon>
        <taxon>Metazoa</taxon>
        <taxon>Chordata</taxon>
        <taxon>Craniata</taxon>
        <taxon>Vertebrata</taxon>
        <taxon>Euteleostomi</taxon>
        <taxon>Actinopterygii</taxon>
        <taxon>Neopterygii</taxon>
        <taxon>Teleostei</taxon>
        <taxon>Anguilliformes</taxon>
        <taxon>Anguillidae</taxon>
        <taxon>Anguilla</taxon>
    </lineage>
</organism>
<evidence type="ECO:0000313" key="1">
    <source>
        <dbReference type="EMBL" id="JAH34013.1"/>
    </source>
</evidence>
<name>A0A0E9S0G9_ANGAN</name>
<reference evidence="1" key="2">
    <citation type="journal article" date="2015" name="Fish Shellfish Immunol.">
        <title>Early steps in the European eel (Anguilla anguilla)-Vibrio vulnificus interaction in the gills: Role of the RtxA13 toxin.</title>
        <authorList>
            <person name="Callol A."/>
            <person name="Pajuelo D."/>
            <person name="Ebbesson L."/>
            <person name="Teles M."/>
            <person name="MacKenzie S."/>
            <person name="Amaro C."/>
        </authorList>
    </citation>
    <scope>NUCLEOTIDE SEQUENCE</scope>
</reference>
<dbReference type="AlphaFoldDB" id="A0A0E9S0G9"/>
<reference evidence="1" key="1">
    <citation type="submission" date="2014-11" db="EMBL/GenBank/DDBJ databases">
        <authorList>
            <person name="Amaro Gonzalez C."/>
        </authorList>
    </citation>
    <scope>NUCLEOTIDE SEQUENCE</scope>
</reference>
<proteinExistence type="predicted"/>
<accession>A0A0E9S0G9</accession>